<comment type="similarity">
    <text evidence="6">Belongs to the bacterial secretin family.</text>
</comment>
<keyword evidence="3" id="KW-0732">Signal</keyword>
<dbReference type="Pfam" id="PF07660">
    <property type="entry name" value="STN"/>
    <property type="match status" value="1"/>
</dbReference>
<evidence type="ECO:0000256" key="3">
    <source>
        <dbReference type="ARBA" id="ARBA00022729"/>
    </source>
</evidence>
<sequence>MDGVWPTQLIAQRPGGRCRLPTERRIPTGPMYRCVSTAIALLWLCLASGGLVTCRAQTLSPANIPAPANTANVDKHQDVDVEAILATRGSVTFRQSPLAEVIFSISDVWRVNIVAGQEVDGQVSGNFRNVPLSEVLDAVLSANRYAYKQVGSSLVIMSVDQVGQDDATFISKVIALPSGLGDSDEIIDAARLLIGPRGEIRPISQAGHVLVLGPSERVIRVQELFNDLARGLSSTPPDLPPLLQSATDTDAASPLVERVPAVPVEATTPRSSDPLLAYFTPQFTDAEQLIEALTGAMDPSTIISLFAEENRIIVRGDERQLQLASQIVRQLDRPRPQVRITALIYDVGLDEIANLGIDWSHGKSDGSLTSTVGTGLMTAAADGGVLEGTNIALNLIKDSCDIGVVLNLLNSCEGAKLLADPTVTVADRKDASMKIVQKIPVTTIGQLGDSAATFSSVEFEEAGIILTVVPRISRDGTVQLTVQTEFSVLTGNLNGQPIIDTRTANTSVRVANGQSFVLGGLRQKSVTETVRGVPYLKELKHFGKWFRSHETDVVESELIVFIKPEIVGPYNNSTPREDQALCISNLQLDRIAVADTRSFVPCCSDPYCPNHHPRPRVNGGGSAQLALIGGFGIETLPSGVPMDAEVLPQRQEQRFEPQASEPFYQTASDPQVKDWDAPVRVR</sequence>
<reference evidence="10 11" key="1">
    <citation type="submission" date="2019-08" db="EMBL/GenBank/DDBJ databases">
        <title>Deep-cultivation of Planctomycetes and their phenomic and genomic characterization uncovers novel biology.</title>
        <authorList>
            <person name="Wiegand S."/>
            <person name="Jogler M."/>
            <person name="Boedeker C."/>
            <person name="Pinto D."/>
            <person name="Vollmers J."/>
            <person name="Rivas-Marin E."/>
            <person name="Kohn T."/>
            <person name="Peeters S.H."/>
            <person name="Heuer A."/>
            <person name="Rast P."/>
            <person name="Oberbeckmann S."/>
            <person name="Bunk B."/>
            <person name="Jeske O."/>
            <person name="Meyerdierks A."/>
            <person name="Storesund J.E."/>
            <person name="Kallscheuer N."/>
            <person name="Luecker S."/>
            <person name="Lage O.M."/>
            <person name="Pohl T."/>
            <person name="Merkel B.J."/>
            <person name="Hornburger P."/>
            <person name="Mueller R.-W."/>
            <person name="Bruemmer F."/>
            <person name="Labrenz M."/>
            <person name="Spormann A.M."/>
            <person name="Op den Camp H."/>
            <person name="Overmann J."/>
            <person name="Amann R."/>
            <person name="Jetten M.S.M."/>
            <person name="Mascher T."/>
            <person name="Medema M.H."/>
            <person name="Devos D.P."/>
            <person name="Kaster A.-K."/>
            <person name="Ovreas L."/>
            <person name="Rohde M."/>
            <person name="Galperin M.Y."/>
            <person name="Jogler C."/>
        </authorList>
    </citation>
    <scope>NUCLEOTIDE SEQUENCE [LARGE SCALE GENOMIC DNA]</scope>
    <source>
        <strain evidence="10 11">UC8</strain>
    </source>
</reference>
<evidence type="ECO:0000313" key="11">
    <source>
        <dbReference type="Proteomes" id="UP000325286"/>
    </source>
</evidence>
<evidence type="ECO:0000256" key="1">
    <source>
        <dbReference type="ARBA" id="ARBA00004370"/>
    </source>
</evidence>
<dbReference type="GO" id="GO:0015627">
    <property type="term" value="C:type II protein secretion system complex"/>
    <property type="evidence" value="ECO:0007669"/>
    <property type="project" value="TreeGrafter"/>
</dbReference>
<dbReference type="PANTHER" id="PTHR30332:SF24">
    <property type="entry name" value="SECRETIN GSPD-RELATED"/>
    <property type="match status" value="1"/>
</dbReference>
<protein>
    <submittedName>
        <fullName evidence="10">Type II secretion system protein D</fullName>
    </submittedName>
</protein>
<dbReference type="RefSeq" id="WP_068129584.1">
    <property type="nucleotide sequence ID" value="NZ_CP042914.1"/>
</dbReference>
<keyword evidence="5" id="KW-0998">Cell outer membrane</keyword>
<dbReference type="GO" id="GO:0009279">
    <property type="term" value="C:cell outer membrane"/>
    <property type="evidence" value="ECO:0007669"/>
    <property type="project" value="UniProtKB-SubCell"/>
</dbReference>
<comment type="subcellular location">
    <subcellularLocation>
        <location evidence="7">Cell outer membrane</location>
    </subcellularLocation>
    <subcellularLocation>
        <location evidence="1">Membrane</location>
    </subcellularLocation>
</comment>
<proteinExistence type="inferred from homology"/>
<evidence type="ECO:0000256" key="8">
    <source>
        <dbReference type="SAM" id="MobiDB-lite"/>
    </source>
</evidence>
<feature type="region of interest" description="Disordered" evidence="8">
    <location>
        <begin position="653"/>
        <end position="682"/>
    </location>
</feature>
<dbReference type="InterPro" id="IPR004846">
    <property type="entry name" value="T2SS/T3SS_dom"/>
</dbReference>
<keyword evidence="4" id="KW-0472">Membrane</keyword>
<feature type="domain" description="Secretin/TonB short N-terminal" evidence="9">
    <location>
        <begin position="111"/>
        <end position="159"/>
    </location>
</feature>
<gene>
    <name evidence="10" type="primary">pulD_2</name>
    <name evidence="10" type="ORF">UC8_55920</name>
</gene>
<dbReference type="Pfam" id="PF00263">
    <property type="entry name" value="Secretin"/>
    <property type="match status" value="1"/>
</dbReference>
<dbReference type="InterPro" id="IPR001775">
    <property type="entry name" value="GspD/PilQ"/>
</dbReference>
<evidence type="ECO:0000256" key="4">
    <source>
        <dbReference type="ARBA" id="ARBA00023136"/>
    </source>
</evidence>
<dbReference type="PRINTS" id="PR00811">
    <property type="entry name" value="BCTERIALGSPD"/>
</dbReference>
<dbReference type="PANTHER" id="PTHR30332">
    <property type="entry name" value="PROBABLE GENERAL SECRETION PATHWAY PROTEIN D"/>
    <property type="match status" value="1"/>
</dbReference>
<dbReference type="KEGG" id="rul:UC8_55920"/>
<dbReference type="PRINTS" id="PR01032">
    <property type="entry name" value="PHAGEIV"/>
</dbReference>
<evidence type="ECO:0000256" key="5">
    <source>
        <dbReference type="ARBA" id="ARBA00023237"/>
    </source>
</evidence>
<feature type="compositionally biased region" description="Basic and acidic residues" evidence="8">
    <location>
        <begin position="671"/>
        <end position="682"/>
    </location>
</feature>
<evidence type="ECO:0000256" key="6">
    <source>
        <dbReference type="RuleBase" id="RU004003"/>
    </source>
</evidence>
<dbReference type="Gene3D" id="3.30.1370.130">
    <property type="match status" value="1"/>
</dbReference>
<dbReference type="InterPro" id="IPR005644">
    <property type="entry name" value="NolW-like"/>
</dbReference>
<dbReference type="EMBL" id="CP042914">
    <property type="protein sequence ID" value="QEG43541.1"/>
    <property type="molecule type" value="Genomic_DNA"/>
</dbReference>
<name>A0A5B9R9A2_9BACT</name>
<dbReference type="InterPro" id="IPR038591">
    <property type="entry name" value="NolW-like_sf"/>
</dbReference>
<evidence type="ECO:0000256" key="2">
    <source>
        <dbReference type="ARBA" id="ARBA00022448"/>
    </source>
</evidence>
<keyword evidence="2 7" id="KW-0813">Transport</keyword>
<dbReference type="Pfam" id="PF03958">
    <property type="entry name" value="Secretin_N"/>
    <property type="match status" value="1"/>
</dbReference>
<accession>A0A5B9R9A2</accession>
<evidence type="ECO:0000313" key="10">
    <source>
        <dbReference type="EMBL" id="QEG43541.1"/>
    </source>
</evidence>
<organism evidence="10 11">
    <name type="scientific">Roseimaritima ulvae</name>
    <dbReference type="NCBI Taxonomy" id="980254"/>
    <lineage>
        <taxon>Bacteria</taxon>
        <taxon>Pseudomonadati</taxon>
        <taxon>Planctomycetota</taxon>
        <taxon>Planctomycetia</taxon>
        <taxon>Pirellulales</taxon>
        <taxon>Pirellulaceae</taxon>
        <taxon>Roseimaritima</taxon>
    </lineage>
</organism>
<dbReference type="InterPro" id="IPR011662">
    <property type="entry name" value="Secretin/TonB_short_N"/>
</dbReference>
<evidence type="ECO:0000259" key="9">
    <source>
        <dbReference type="SMART" id="SM00965"/>
    </source>
</evidence>
<dbReference type="SMART" id="SM00965">
    <property type="entry name" value="STN"/>
    <property type="match status" value="1"/>
</dbReference>
<dbReference type="AlphaFoldDB" id="A0A5B9R9A2"/>
<dbReference type="InterPro" id="IPR050810">
    <property type="entry name" value="Bact_Secretion_Sys_Channel"/>
</dbReference>
<dbReference type="Gene3D" id="3.30.1370.120">
    <property type="match status" value="1"/>
</dbReference>
<dbReference type="OrthoDB" id="9779724at2"/>
<dbReference type="GO" id="GO:0009306">
    <property type="term" value="P:protein secretion"/>
    <property type="evidence" value="ECO:0007669"/>
    <property type="project" value="InterPro"/>
</dbReference>
<keyword evidence="11" id="KW-1185">Reference proteome</keyword>
<evidence type="ECO:0000256" key="7">
    <source>
        <dbReference type="RuleBase" id="RU004004"/>
    </source>
</evidence>
<dbReference type="Proteomes" id="UP000325286">
    <property type="component" value="Chromosome"/>
</dbReference>